<dbReference type="GO" id="GO:0032259">
    <property type="term" value="P:methylation"/>
    <property type="evidence" value="ECO:0007669"/>
    <property type="project" value="UniProtKB-KW"/>
</dbReference>
<evidence type="ECO:0000256" key="3">
    <source>
        <dbReference type="ARBA" id="ARBA00022691"/>
    </source>
</evidence>
<evidence type="ECO:0000256" key="2">
    <source>
        <dbReference type="ARBA" id="ARBA00022679"/>
    </source>
</evidence>
<dbReference type="Proteomes" id="UP000806285">
    <property type="component" value="Unassembled WGS sequence"/>
</dbReference>
<dbReference type="InterPro" id="IPR029063">
    <property type="entry name" value="SAM-dependent_MTases_sf"/>
</dbReference>
<sequence>MQNRRELLAWSGSLLLLPYAAAQTKRPALDVPYVPTPPEVVAKMLEMGAVAKGDVLYDLGCGDGRIVITAAKQHGARGVGIDIDPERIKEARENARKEGVTKQVQFRVGDLFKSDFSRATVVTLYLLPVINQKLRPQLWRQLKVGTRVVSHEFDMGDEWPPERVEKVDNRRILSWTIKPEHKQA</sequence>
<evidence type="ECO:0000259" key="4">
    <source>
        <dbReference type="Pfam" id="PF13847"/>
    </source>
</evidence>
<dbReference type="InterPro" id="IPR026170">
    <property type="entry name" value="FAM173A/B"/>
</dbReference>
<proteinExistence type="predicted"/>
<dbReference type="SUPFAM" id="SSF53335">
    <property type="entry name" value="S-adenosyl-L-methionine-dependent methyltransferases"/>
    <property type="match status" value="1"/>
</dbReference>
<accession>A0ABR9S571</accession>
<feature type="domain" description="Methyltransferase" evidence="4">
    <location>
        <begin position="53"/>
        <end position="117"/>
    </location>
</feature>
<keyword evidence="1 5" id="KW-0489">Methyltransferase</keyword>
<evidence type="ECO:0000313" key="5">
    <source>
        <dbReference type="EMBL" id="MBE7368664.1"/>
    </source>
</evidence>
<gene>
    <name evidence="5" type="ORF">IM787_13980</name>
</gene>
<dbReference type="GO" id="GO:0008168">
    <property type="term" value="F:methyltransferase activity"/>
    <property type="evidence" value="ECO:0007669"/>
    <property type="project" value="UniProtKB-KW"/>
</dbReference>
<dbReference type="PANTHER" id="PTHR13610">
    <property type="entry name" value="METHYLTRANSFERASE DOMAIN-CONTAINING PROTEIN"/>
    <property type="match status" value="1"/>
</dbReference>
<dbReference type="InterPro" id="IPR025714">
    <property type="entry name" value="Methyltranfer_dom"/>
</dbReference>
<dbReference type="EMBL" id="JADDIV010000004">
    <property type="protein sequence ID" value="MBE7368664.1"/>
    <property type="molecule type" value="Genomic_DNA"/>
</dbReference>
<name>A0ABR9S571_9BURK</name>
<keyword evidence="6" id="KW-1185">Reference proteome</keyword>
<dbReference type="Pfam" id="PF13847">
    <property type="entry name" value="Methyltransf_31"/>
    <property type="match status" value="1"/>
</dbReference>
<dbReference type="Gene3D" id="3.40.50.150">
    <property type="entry name" value="Vaccinia Virus protein VP39"/>
    <property type="match status" value="1"/>
</dbReference>
<dbReference type="CDD" id="cd02440">
    <property type="entry name" value="AdoMet_MTases"/>
    <property type="match status" value="1"/>
</dbReference>
<keyword evidence="3" id="KW-0949">S-adenosyl-L-methionine</keyword>
<evidence type="ECO:0000313" key="6">
    <source>
        <dbReference type="Proteomes" id="UP000806285"/>
    </source>
</evidence>
<protein>
    <submittedName>
        <fullName evidence="5">Class I SAM-dependent methyltransferase</fullName>
    </submittedName>
</protein>
<organism evidence="5 6">
    <name type="scientific">Ramlibacter pallidus</name>
    <dbReference type="NCBI Taxonomy" id="2780087"/>
    <lineage>
        <taxon>Bacteria</taxon>
        <taxon>Pseudomonadati</taxon>
        <taxon>Pseudomonadota</taxon>
        <taxon>Betaproteobacteria</taxon>
        <taxon>Burkholderiales</taxon>
        <taxon>Comamonadaceae</taxon>
        <taxon>Ramlibacter</taxon>
    </lineage>
</organism>
<dbReference type="RefSeq" id="WP_193677298.1">
    <property type="nucleotide sequence ID" value="NZ_JADDIV010000004.1"/>
</dbReference>
<evidence type="ECO:0000256" key="1">
    <source>
        <dbReference type="ARBA" id="ARBA00022603"/>
    </source>
</evidence>
<keyword evidence="2" id="KW-0808">Transferase</keyword>
<reference evidence="5 6" key="1">
    <citation type="submission" date="2020-10" db="EMBL/GenBank/DDBJ databases">
        <title>Ramlibacter sp. HM2 16S ribosomal RNA gene Genome sequencing and assembly.</title>
        <authorList>
            <person name="Kang M."/>
        </authorList>
    </citation>
    <scope>NUCLEOTIDE SEQUENCE [LARGE SCALE GENOMIC DNA]</scope>
    <source>
        <strain evidence="5 6">HM2</strain>
    </source>
</reference>
<dbReference type="PANTHER" id="PTHR13610:SF11">
    <property type="entry name" value="METHYLTRANSFERASE DOMAIN-CONTAINING PROTEIN"/>
    <property type="match status" value="1"/>
</dbReference>
<comment type="caution">
    <text evidence="5">The sequence shown here is derived from an EMBL/GenBank/DDBJ whole genome shotgun (WGS) entry which is preliminary data.</text>
</comment>